<dbReference type="CDD" id="cd01098">
    <property type="entry name" value="PAN_AP_plant"/>
    <property type="match status" value="1"/>
</dbReference>
<dbReference type="SUPFAM" id="SSF51110">
    <property type="entry name" value="alpha-D-mannose-specific plant lectins"/>
    <property type="match status" value="1"/>
</dbReference>
<keyword evidence="5" id="KW-1133">Transmembrane helix</keyword>
<comment type="function">
    <text evidence="1">Involved in sporophytic self-incompatibility system (the inability of flowering plants to achieve self-fertilization).</text>
</comment>
<dbReference type="PIRSF" id="PIRSF002686">
    <property type="entry name" value="SLG"/>
    <property type="match status" value="1"/>
</dbReference>
<dbReference type="Proteomes" id="UP001206925">
    <property type="component" value="Unassembled WGS sequence"/>
</dbReference>
<reference evidence="8" key="1">
    <citation type="submission" date="2022-06" db="EMBL/GenBank/DDBJ databases">
        <title>Uncovering the hologenomic basis of an extraordinary plant invasion.</title>
        <authorList>
            <person name="Bieker V.C."/>
            <person name="Martin M.D."/>
            <person name="Gilbert T."/>
            <person name="Hodgins K."/>
            <person name="Battlay P."/>
            <person name="Petersen B."/>
            <person name="Wilson J."/>
        </authorList>
    </citation>
    <scope>NUCLEOTIDE SEQUENCE</scope>
    <source>
        <strain evidence="8">AA19_3_7</strain>
        <tissue evidence="8">Leaf</tissue>
    </source>
</reference>
<dbReference type="PANTHER" id="PTHR32444:SF98">
    <property type="entry name" value="RECEPTOR-LIKE SERINE_THREONINE-PROTEIN KINASE"/>
    <property type="match status" value="1"/>
</dbReference>
<evidence type="ECO:0000259" key="7">
    <source>
        <dbReference type="PROSITE" id="PS50948"/>
    </source>
</evidence>
<accession>A0AAD5GYR7</accession>
<dbReference type="PROSITE" id="PS50948">
    <property type="entry name" value="PAN"/>
    <property type="match status" value="1"/>
</dbReference>
<dbReference type="AlphaFoldDB" id="A0AAD5GYR7"/>
<protein>
    <submittedName>
        <fullName evidence="8">Uncharacterized protein</fullName>
    </submittedName>
</protein>
<keyword evidence="9" id="KW-1185">Reference proteome</keyword>
<feature type="domain" description="Apple" evidence="7">
    <location>
        <begin position="290"/>
        <end position="371"/>
    </location>
</feature>
<dbReference type="CDD" id="cd00028">
    <property type="entry name" value="B_lectin"/>
    <property type="match status" value="1"/>
</dbReference>
<keyword evidence="5" id="KW-0812">Transmembrane</keyword>
<comment type="caution">
    <text evidence="8">The sequence shown here is derived from an EMBL/GenBank/DDBJ whole genome shotgun (WGS) entry which is preliminary data.</text>
</comment>
<feature type="transmembrane region" description="Helical" evidence="5">
    <location>
        <begin position="375"/>
        <end position="394"/>
    </location>
</feature>
<dbReference type="InterPro" id="IPR001480">
    <property type="entry name" value="Bulb-type_lectin_dom"/>
</dbReference>
<dbReference type="SMART" id="SM00108">
    <property type="entry name" value="B_lectin"/>
    <property type="match status" value="1"/>
</dbReference>
<dbReference type="PROSITE" id="PS50927">
    <property type="entry name" value="BULB_LECTIN"/>
    <property type="match status" value="1"/>
</dbReference>
<feature type="domain" description="Bulb-type lectin" evidence="6">
    <location>
        <begin position="1"/>
        <end position="95"/>
    </location>
</feature>
<proteinExistence type="predicted"/>
<dbReference type="Pfam" id="PF00954">
    <property type="entry name" value="S_locus_glycop"/>
    <property type="match status" value="1"/>
</dbReference>
<keyword evidence="4" id="KW-0325">Glycoprotein</keyword>
<dbReference type="InterPro" id="IPR035446">
    <property type="entry name" value="SLSG/EP1"/>
</dbReference>
<keyword evidence="2" id="KW-0732">Signal</keyword>
<dbReference type="EMBL" id="JAMZMK010000192">
    <property type="protein sequence ID" value="KAI7757031.1"/>
    <property type="molecule type" value="Genomic_DNA"/>
</dbReference>
<evidence type="ECO:0000256" key="1">
    <source>
        <dbReference type="ARBA" id="ARBA00003061"/>
    </source>
</evidence>
<dbReference type="InterPro" id="IPR003609">
    <property type="entry name" value="Pan_app"/>
</dbReference>
<keyword evidence="3" id="KW-1015">Disulfide bond</keyword>
<keyword evidence="5" id="KW-0472">Membrane</keyword>
<organism evidence="8 9">
    <name type="scientific">Ambrosia artemisiifolia</name>
    <name type="common">Common ragweed</name>
    <dbReference type="NCBI Taxonomy" id="4212"/>
    <lineage>
        <taxon>Eukaryota</taxon>
        <taxon>Viridiplantae</taxon>
        <taxon>Streptophyta</taxon>
        <taxon>Embryophyta</taxon>
        <taxon>Tracheophyta</taxon>
        <taxon>Spermatophyta</taxon>
        <taxon>Magnoliopsida</taxon>
        <taxon>eudicotyledons</taxon>
        <taxon>Gunneridae</taxon>
        <taxon>Pentapetalae</taxon>
        <taxon>asterids</taxon>
        <taxon>campanulids</taxon>
        <taxon>Asterales</taxon>
        <taxon>Asteraceae</taxon>
        <taxon>Asteroideae</taxon>
        <taxon>Heliantheae alliance</taxon>
        <taxon>Heliantheae</taxon>
        <taxon>Ambrosia</taxon>
    </lineage>
</organism>
<dbReference type="Pfam" id="PF08276">
    <property type="entry name" value="PAN_2"/>
    <property type="match status" value="1"/>
</dbReference>
<dbReference type="SMART" id="SM00473">
    <property type="entry name" value="PAN_AP"/>
    <property type="match status" value="1"/>
</dbReference>
<dbReference type="Gene3D" id="2.90.10.30">
    <property type="match status" value="1"/>
</dbReference>
<gene>
    <name evidence="8" type="ORF">M8C21_003144</name>
</gene>
<evidence type="ECO:0000256" key="2">
    <source>
        <dbReference type="ARBA" id="ARBA00022729"/>
    </source>
</evidence>
<name>A0AAD5GYR7_AMBAR</name>
<evidence type="ECO:0000313" key="8">
    <source>
        <dbReference type="EMBL" id="KAI7757031.1"/>
    </source>
</evidence>
<feature type="transmembrane region" description="Helical" evidence="5">
    <location>
        <begin position="333"/>
        <end position="354"/>
    </location>
</feature>
<feature type="transmembrane region" description="Helical" evidence="5">
    <location>
        <begin position="414"/>
        <end position="440"/>
    </location>
</feature>
<evidence type="ECO:0000256" key="4">
    <source>
        <dbReference type="ARBA" id="ARBA00023180"/>
    </source>
</evidence>
<dbReference type="GO" id="GO:0048544">
    <property type="term" value="P:recognition of pollen"/>
    <property type="evidence" value="ECO:0007669"/>
    <property type="project" value="InterPro"/>
</dbReference>
<dbReference type="Gene3D" id="3.50.4.10">
    <property type="entry name" value="Hepatocyte Growth Factor"/>
    <property type="match status" value="1"/>
</dbReference>
<dbReference type="InterPro" id="IPR036426">
    <property type="entry name" value="Bulb-type_lectin_dom_sf"/>
</dbReference>
<evidence type="ECO:0000256" key="3">
    <source>
        <dbReference type="ARBA" id="ARBA00023157"/>
    </source>
</evidence>
<sequence length="464" mass="51993">MNHYVGIWYKKVPNRTVVWVANRNAPLTHTSGELTLTLQGVLILRDATKGNVIWSSVNSSTLSAKKVNKPIAKLLDTGNFIIHEEGESINQEDPIWQSFDFMTDTLLPGMKHGKNLVTGIERVLTSWKSENDPALGEFSDRIDTRGYPQLIITQGGEINFRGGPWNGLRFTGTPNLKPNGFFTFTFVVNHKEIYFQYNLIDTSVLMRLVLQRSGRSEGLLWIESKQEWNIFTAPQKDSCDQYAVCGPFGSCNIDNSPVCSCLRGFEPTAPNLWKNTDWSHGCRHTIPLDCNPGEGFNKYPNLKLPDTRGSWYNQTMTLVECEKTCKSNCSCTAYTTLNISGSGSGCLLWFGGLIDIRTMAENGATLYIRVSASELGNLKTICFIFVIICLQHITKTLWFDTDSIKNSGSSKAGGRVWVIFPIASVVLAILATSCLFYCYYRKKQQQGISLLMDGSAHHYILFYV</sequence>
<dbReference type="Pfam" id="PF01453">
    <property type="entry name" value="B_lectin"/>
    <property type="match status" value="1"/>
</dbReference>
<evidence type="ECO:0000259" key="6">
    <source>
        <dbReference type="PROSITE" id="PS50927"/>
    </source>
</evidence>
<evidence type="ECO:0000313" key="9">
    <source>
        <dbReference type="Proteomes" id="UP001206925"/>
    </source>
</evidence>
<dbReference type="InterPro" id="IPR000858">
    <property type="entry name" value="S_locus_glycoprot_dom"/>
</dbReference>
<dbReference type="PANTHER" id="PTHR32444">
    <property type="entry name" value="BULB-TYPE LECTIN DOMAIN-CONTAINING PROTEIN"/>
    <property type="match status" value="1"/>
</dbReference>
<evidence type="ECO:0000256" key="5">
    <source>
        <dbReference type="SAM" id="Phobius"/>
    </source>
</evidence>